<accession>A0AA51VI88</accession>
<reference evidence="1" key="1">
    <citation type="submission" date="2023-04" db="EMBL/GenBank/DDBJ databases">
        <title>The Enterobacteriaceae - specific Podoviridae bacteriophages show lytic activity to Yersinia pestis: characterization and application potential.</title>
        <authorList>
            <person name="Suladze T."/>
            <person name="Gorge O."/>
            <person name="Kusradze I."/>
            <person name="Valade E."/>
            <person name="Jaiani E."/>
            <person name="Darsavelidze M."/>
            <person name="Elizbarashvili M."/>
            <person name="Janelidze N."/>
            <person name="Tediashvili M."/>
        </authorList>
    </citation>
    <scope>NUCLEOTIDE SEQUENCE</scope>
</reference>
<organism evidence="1 2">
    <name type="scientific">Yersinia phage vB_YpEc11</name>
    <dbReference type="NCBI Taxonomy" id="3056113"/>
    <lineage>
        <taxon>Viruses</taxon>
        <taxon>Duplodnaviria</taxon>
        <taxon>Heunggongvirae</taxon>
        <taxon>Uroviricota</taxon>
        <taxon>Caudoviricetes</taxon>
        <taxon>Autographivirales</taxon>
        <taxon>Autotranscriptaviridae</taxon>
        <taxon>Studiervirinae</taxon>
        <taxon>Helsettvirus</taxon>
        <taxon>Helsettvirus YpEc11</taxon>
    </lineage>
</organism>
<dbReference type="Proteomes" id="UP001182220">
    <property type="component" value="Segment"/>
</dbReference>
<keyword evidence="1" id="KW-0418">Kinase</keyword>
<protein>
    <submittedName>
        <fullName evidence="1">Serine-threonine kinase</fullName>
    </submittedName>
</protein>
<evidence type="ECO:0000313" key="1">
    <source>
        <dbReference type="EMBL" id="WMX18716.1"/>
    </source>
</evidence>
<gene>
    <name evidence="1" type="ORF">YpEc11_04</name>
</gene>
<keyword evidence="1" id="KW-0808">Transferase</keyword>
<dbReference type="EMBL" id="OQ828306">
    <property type="protein sequence ID" value="WMX18716.1"/>
    <property type="molecule type" value="Genomic_DNA"/>
</dbReference>
<keyword evidence="2" id="KW-1185">Reference proteome</keyword>
<proteinExistence type="predicted"/>
<evidence type="ECO:0000313" key="2">
    <source>
        <dbReference type="Proteomes" id="UP001182220"/>
    </source>
</evidence>
<name>A0AA51VI88_9CAUD</name>
<sequence length="404" mass="45920">MNTTVTTTGLTFGESIHAELEAIQALPIDKLDTRQGRLVELLVSIVNHETENGQLTEGDMGVTCQDYWNTLEMYAQGVGFKFLGAGHFSAAFAHLMLPKRVIKIGFKKEDSGAAYTAWCRANQGRAGVPTIHAVSRSAGCYTVVLDRLNEYEHGKGQRRYYEIVRDTIYGHDDESAWDAYSQDLVDTSKDIRTFFKGIARFDLHMGNVMVHPDTGLLVITDPVSFSEDLATVEAPLDFDELVKEIAEAHAAEFIRKAKTRHEWKHGGKILGRKQWRRDKKAFANRQKARAIEQALKDKQERDIKVIGRDHPKAIQLEWCFNETAKKLRNDILEQALKVRRSDVRLQHIPNRVAKVDRLLNNELLLENRQTPMQPSWGKLFGNLEAQAVGRVLRMPVILETIDFQ</sequence>
<dbReference type="GO" id="GO:0016301">
    <property type="term" value="F:kinase activity"/>
    <property type="evidence" value="ECO:0007669"/>
    <property type="project" value="UniProtKB-KW"/>
</dbReference>